<evidence type="ECO:0008006" key="4">
    <source>
        <dbReference type="Google" id="ProtNLM"/>
    </source>
</evidence>
<feature type="transmembrane region" description="Helical" evidence="1">
    <location>
        <begin position="179"/>
        <end position="199"/>
    </location>
</feature>
<keyword evidence="1" id="KW-1133">Transmembrane helix</keyword>
<feature type="transmembrane region" description="Helical" evidence="1">
    <location>
        <begin position="320"/>
        <end position="337"/>
    </location>
</feature>
<reference evidence="3" key="1">
    <citation type="journal article" date="2019" name="Int. J. Syst. Evol. Microbiol.">
        <title>The Global Catalogue of Microorganisms (GCM) 10K type strain sequencing project: providing services to taxonomists for standard genome sequencing and annotation.</title>
        <authorList>
            <consortium name="The Broad Institute Genomics Platform"/>
            <consortium name="The Broad Institute Genome Sequencing Center for Infectious Disease"/>
            <person name="Wu L."/>
            <person name="Ma J."/>
        </authorList>
    </citation>
    <scope>NUCLEOTIDE SEQUENCE [LARGE SCALE GENOMIC DNA]</scope>
    <source>
        <strain evidence="3">JCM 32105</strain>
    </source>
</reference>
<dbReference type="RefSeq" id="WP_345082139.1">
    <property type="nucleotide sequence ID" value="NZ_BAABFA010000011.1"/>
</dbReference>
<feature type="transmembrane region" description="Helical" evidence="1">
    <location>
        <begin position="65"/>
        <end position="82"/>
    </location>
</feature>
<feature type="transmembrane region" description="Helical" evidence="1">
    <location>
        <begin position="267"/>
        <end position="284"/>
    </location>
</feature>
<accession>A0ABP8NE96</accession>
<dbReference type="Proteomes" id="UP001500067">
    <property type="component" value="Unassembled WGS sequence"/>
</dbReference>
<comment type="caution">
    <text evidence="2">The sequence shown here is derived from an EMBL/GenBank/DDBJ whole genome shotgun (WGS) entry which is preliminary data.</text>
</comment>
<organism evidence="2 3">
    <name type="scientific">Nemorincola caseinilytica</name>
    <dbReference type="NCBI Taxonomy" id="2054315"/>
    <lineage>
        <taxon>Bacteria</taxon>
        <taxon>Pseudomonadati</taxon>
        <taxon>Bacteroidota</taxon>
        <taxon>Chitinophagia</taxon>
        <taxon>Chitinophagales</taxon>
        <taxon>Chitinophagaceae</taxon>
        <taxon>Nemorincola</taxon>
    </lineage>
</organism>
<gene>
    <name evidence="2" type="ORF">GCM10023093_18900</name>
</gene>
<feature type="transmembrane region" description="Helical" evidence="1">
    <location>
        <begin position="205"/>
        <end position="221"/>
    </location>
</feature>
<feature type="transmembrane region" description="Helical" evidence="1">
    <location>
        <begin position="400"/>
        <end position="418"/>
    </location>
</feature>
<feature type="transmembrane region" description="Helical" evidence="1">
    <location>
        <begin position="155"/>
        <end position="172"/>
    </location>
</feature>
<keyword evidence="1" id="KW-0472">Membrane</keyword>
<dbReference type="EMBL" id="BAABFA010000011">
    <property type="protein sequence ID" value="GAA4465901.1"/>
    <property type="molecule type" value="Genomic_DNA"/>
</dbReference>
<keyword evidence="1" id="KW-0812">Transmembrane</keyword>
<keyword evidence="3" id="KW-1185">Reference proteome</keyword>
<sequence length="430" mass="49712">MRQLLFLFCVLEVLFVTWLIGTLGPYASPLVLFGLSIGIAILFLKIATNAGEVRPAPKVLLPPRVLVIVQWVLFFALSYHIFASLKHIWWYEITYHEGRNGGSDVIPQITALVQRFLRGEQPYYAIQFAEYTLYPTYLPLQWLPYIPLELAHKDYRWVPTFAMWGAGLWFFLRNRKTGAGLLWDLLVPIWPLVLWAVFIPHDNRMFLFSVEGLIAAYYFFVAESLRWQRVWAIALSVAVCLLSRYSIVFWVPLCLLLHFVAGKRRDVLIIAITAIVFFVMLYWLPFLRRDASIFINGYTYHTNAARDEWLRDMATHQGQVYLNNGLGFTSFAIRLLPGDVGHALLLYKNVHIAMCILTVLVLALVYMRRTHSYPLYPYLLFSFKVYLAVFYAFIQIPYKYLFFVPVVVSVALLGGAFGSGRVKEKQTFIA</sequence>
<protein>
    <recommendedName>
        <fullName evidence="4">Glycosyltransferase RgtA/B/C/D-like domain-containing protein</fullName>
    </recommendedName>
</protein>
<proteinExistence type="predicted"/>
<feature type="transmembrane region" description="Helical" evidence="1">
    <location>
        <begin position="25"/>
        <end position="44"/>
    </location>
</feature>
<evidence type="ECO:0000313" key="3">
    <source>
        <dbReference type="Proteomes" id="UP001500067"/>
    </source>
</evidence>
<name>A0ABP8NE96_9BACT</name>
<evidence type="ECO:0000256" key="1">
    <source>
        <dbReference type="SAM" id="Phobius"/>
    </source>
</evidence>
<feature type="transmembrane region" description="Helical" evidence="1">
    <location>
        <begin position="375"/>
        <end position="394"/>
    </location>
</feature>
<evidence type="ECO:0000313" key="2">
    <source>
        <dbReference type="EMBL" id="GAA4465901.1"/>
    </source>
</evidence>
<feature type="transmembrane region" description="Helical" evidence="1">
    <location>
        <begin position="349"/>
        <end position="368"/>
    </location>
</feature>
<feature type="transmembrane region" description="Helical" evidence="1">
    <location>
        <begin position="233"/>
        <end position="261"/>
    </location>
</feature>